<dbReference type="Proteomes" id="UP000293520">
    <property type="component" value="Unassembled WGS sequence"/>
</dbReference>
<dbReference type="AlphaFoldDB" id="A0A4Q9G2L8"/>
<dbReference type="Pfam" id="PF00561">
    <property type="entry name" value="Abhydrolase_1"/>
    <property type="match status" value="1"/>
</dbReference>
<dbReference type="InterPro" id="IPR050266">
    <property type="entry name" value="AB_hydrolase_sf"/>
</dbReference>
<dbReference type="PRINTS" id="PR00111">
    <property type="entry name" value="ABHYDROLASE"/>
</dbReference>
<dbReference type="NCBIfam" id="TIGR02427">
    <property type="entry name" value="protocat_pcaD"/>
    <property type="match status" value="1"/>
</dbReference>
<gene>
    <name evidence="2" type="primary">pcaD</name>
    <name evidence="2" type="ORF">EYE42_05355</name>
</gene>
<dbReference type="Gene3D" id="3.40.50.1820">
    <property type="entry name" value="alpha/beta hydrolase"/>
    <property type="match status" value="1"/>
</dbReference>
<reference evidence="2 3" key="1">
    <citation type="submission" date="2019-02" db="EMBL/GenBank/DDBJ databases">
        <title>Paracoccus subflavus sp. nov., isolated from marine sediment of the Pacific Ocean.</title>
        <authorList>
            <person name="Zhang G."/>
        </authorList>
    </citation>
    <scope>NUCLEOTIDE SEQUENCE [LARGE SCALE GENOMIC DNA]</scope>
    <source>
        <strain evidence="2 3">GY0581</strain>
    </source>
</reference>
<dbReference type="GO" id="GO:0047570">
    <property type="term" value="F:3-oxoadipate enol-lactonase activity"/>
    <property type="evidence" value="ECO:0007669"/>
    <property type="project" value="UniProtKB-EC"/>
</dbReference>
<protein>
    <submittedName>
        <fullName evidence="2">3-oxoadipate enol-lactonase</fullName>
        <ecNumber evidence="2">3.1.1.24</ecNumber>
    </submittedName>
</protein>
<sequence length="285" mass="30720">MALVQDYNFHRLPCHGRNRTGGHTVQTIPASDIILHIRDEGPRDGRVVMFGNSLGTDLRVWDALLPLLPAGLRIVRYDKRGHGLSDATPAPYSIDRLVSDAEAVCDGLSLRDITFVGLSIGGLIGQGLAATRPELVRALVLMDTAAQIGTAQMWQDRIDTINRDGVAALADPILKRWFTPRFRDTNPEFALWRNMLTRTSVAGYTGCCAAIAGADLTDSTRALTLPVMAMAGDQDGSTPPDLVRATAALCGADFHLIADAGHIPCVEQPEATAKLLTDFLKRTAP</sequence>
<organism evidence="2 3">
    <name type="scientific">Paracoccus subflavus</name>
    <dbReference type="NCBI Taxonomy" id="2528244"/>
    <lineage>
        <taxon>Bacteria</taxon>
        <taxon>Pseudomonadati</taxon>
        <taxon>Pseudomonadota</taxon>
        <taxon>Alphaproteobacteria</taxon>
        <taxon>Rhodobacterales</taxon>
        <taxon>Paracoccaceae</taxon>
        <taxon>Paracoccus</taxon>
    </lineage>
</organism>
<dbReference type="InterPro" id="IPR029058">
    <property type="entry name" value="AB_hydrolase_fold"/>
</dbReference>
<dbReference type="GO" id="GO:0042952">
    <property type="term" value="P:beta-ketoadipate pathway"/>
    <property type="evidence" value="ECO:0007669"/>
    <property type="project" value="InterPro"/>
</dbReference>
<dbReference type="SUPFAM" id="SSF53474">
    <property type="entry name" value="alpha/beta-Hydrolases"/>
    <property type="match status" value="1"/>
</dbReference>
<dbReference type="OrthoDB" id="9793083at2"/>
<name>A0A4Q9G2L8_9RHOB</name>
<feature type="domain" description="AB hydrolase-1" evidence="1">
    <location>
        <begin position="52"/>
        <end position="268"/>
    </location>
</feature>
<evidence type="ECO:0000313" key="2">
    <source>
        <dbReference type="EMBL" id="TBN42052.1"/>
    </source>
</evidence>
<evidence type="ECO:0000259" key="1">
    <source>
        <dbReference type="Pfam" id="PF00561"/>
    </source>
</evidence>
<accession>A0A4Q9G2L8</accession>
<dbReference type="PANTHER" id="PTHR43798">
    <property type="entry name" value="MONOACYLGLYCEROL LIPASE"/>
    <property type="match status" value="1"/>
</dbReference>
<comment type="caution">
    <text evidence="2">The sequence shown here is derived from an EMBL/GenBank/DDBJ whole genome shotgun (WGS) entry which is preliminary data.</text>
</comment>
<dbReference type="InterPro" id="IPR026968">
    <property type="entry name" value="PcaD/CatD"/>
</dbReference>
<evidence type="ECO:0000313" key="3">
    <source>
        <dbReference type="Proteomes" id="UP000293520"/>
    </source>
</evidence>
<dbReference type="EC" id="3.1.1.24" evidence="2"/>
<keyword evidence="3" id="KW-1185">Reference proteome</keyword>
<dbReference type="EMBL" id="SISK01000003">
    <property type="protein sequence ID" value="TBN42052.1"/>
    <property type="molecule type" value="Genomic_DNA"/>
</dbReference>
<keyword evidence="2" id="KW-0378">Hydrolase</keyword>
<dbReference type="InterPro" id="IPR000073">
    <property type="entry name" value="AB_hydrolase_1"/>
</dbReference>
<proteinExistence type="predicted"/>